<dbReference type="Proteomes" id="UP000070457">
    <property type="component" value="Unassembled WGS sequence"/>
</dbReference>
<dbReference type="PANTHER" id="PTHR33603">
    <property type="entry name" value="METHYLTRANSFERASE"/>
    <property type="match status" value="1"/>
</dbReference>
<dbReference type="GO" id="GO:0032259">
    <property type="term" value="P:methylation"/>
    <property type="evidence" value="ECO:0007669"/>
    <property type="project" value="UniProtKB-KW"/>
</dbReference>
<dbReference type="InterPro" id="IPR003742">
    <property type="entry name" value="RlmH-like"/>
</dbReference>
<keyword evidence="3" id="KW-0949">S-adenosyl-L-methionine</keyword>
<evidence type="ECO:0000313" key="5">
    <source>
        <dbReference type="EMBL" id="KXK27403.1"/>
    </source>
</evidence>
<evidence type="ECO:0000256" key="2">
    <source>
        <dbReference type="ARBA" id="ARBA00022679"/>
    </source>
</evidence>
<evidence type="ECO:0000256" key="1">
    <source>
        <dbReference type="ARBA" id="ARBA00022603"/>
    </source>
</evidence>
<evidence type="ECO:0000256" key="4">
    <source>
        <dbReference type="ARBA" id="ARBA00038303"/>
    </source>
</evidence>
<keyword evidence="2 5" id="KW-0808">Transferase</keyword>
<organism evidence="5 6">
    <name type="scientific">candidate division WS6 bacterium OLB20</name>
    <dbReference type="NCBI Taxonomy" id="1617426"/>
    <lineage>
        <taxon>Bacteria</taxon>
        <taxon>Candidatus Dojkabacteria</taxon>
    </lineage>
</organism>
<dbReference type="CDD" id="cd18081">
    <property type="entry name" value="RlmH-like"/>
    <property type="match status" value="1"/>
</dbReference>
<dbReference type="Gene3D" id="3.40.1280.10">
    <property type="match status" value="1"/>
</dbReference>
<accession>A0A136M0I1</accession>
<dbReference type="InterPro" id="IPR029028">
    <property type="entry name" value="Alpha/beta_knot_MTases"/>
</dbReference>
<evidence type="ECO:0000256" key="3">
    <source>
        <dbReference type="ARBA" id="ARBA00022691"/>
    </source>
</evidence>
<dbReference type="InterPro" id="IPR029026">
    <property type="entry name" value="tRNA_m1G_MTases_N"/>
</dbReference>
<proteinExistence type="inferred from homology"/>
<sequence>MKRITLYRFGPAASELRELENHYLKLIARYAKVEVRTLKDPGCIVSEEHLPAGDLIILSEHGREYTTAEFSDLVFAGQQTDLTFVLGNAFGFDAELRKSAKMLSLSKLTIAHDLAWAVFLEQLYRAGNLHAGGHYHK</sequence>
<comment type="similarity">
    <text evidence="4">Belongs to the RNA methyltransferase RlmH family.</text>
</comment>
<dbReference type="STRING" id="1617426.TR69_WS6001000279"/>
<dbReference type="EC" id="2.1.1.177" evidence="5"/>
<protein>
    <submittedName>
        <fullName evidence="5">Ribosomal RNA large subunit methyltransferase H</fullName>
        <ecNumber evidence="5">2.1.1.177</ecNumber>
    </submittedName>
</protein>
<dbReference type="SUPFAM" id="SSF75217">
    <property type="entry name" value="alpha/beta knot"/>
    <property type="match status" value="1"/>
</dbReference>
<name>A0A136M0I1_9BACT</name>
<dbReference type="GO" id="GO:0006364">
    <property type="term" value="P:rRNA processing"/>
    <property type="evidence" value="ECO:0007669"/>
    <property type="project" value="InterPro"/>
</dbReference>
<dbReference type="EMBL" id="JYNZ01000002">
    <property type="protein sequence ID" value="KXK27403.1"/>
    <property type="molecule type" value="Genomic_DNA"/>
</dbReference>
<dbReference type="AlphaFoldDB" id="A0A136M0I1"/>
<comment type="caution">
    <text evidence="5">The sequence shown here is derived from an EMBL/GenBank/DDBJ whole genome shotgun (WGS) entry which is preliminary data.</text>
</comment>
<dbReference type="GO" id="GO:0008168">
    <property type="term" value="F:methyltransferase activity"/>
    <property type="evidence" value="ECO:0007669"/>
    <property type="project" value="UniProtKB-KW"/>
</dbReference>
<dbReference type="Pfam" id="PF02590">
    <property type="entry name" value="SPOUT_MTase"/>
    <property type="match status" value="1"/>
</dbReference>
<keyword evidence="1 5" id="KW-0489">Methyltransferase</keyword>
<gene>
    <name evidence="5" type="primary">rlmH</name>
    <name evidence="5" type="ORF">TR69_WS6001000279</name>
</gene>
<evidence type="ECO:0000313" key="6">
    <source>
        <dbReference type="Proteomes" id="UP000070457"/>
    </source>
</evidence>
<dbReference type="PANTHER" id="PTHR33603:SF1">
    <property type="entry name" value="RIBOSOMAL RNA LARGE SUBUNIT METHYLTRANSFERASE H"/>
    <property type="match status" value="1"/>
</dbReference>
<reference evidence="5 6" key="1">
    <citation type="submission" date="2015-02" db="EMBL/GenBank/DDBJ databases">
        <title>Improved understanding of the partial-nitritation anammox process through 23 genomes representing the majority of the microbial community.</title>
        <authorList>
            <person name="Speth D.R."/>
            <person name="In T Zandt M."/>
            <person name="Guerrero Cruz S."/>
            <person name="Jetten M.S."/>
            <person name="Dutilh B.E."/>
        </authorList>
    </citation>
    <scope>NUCLEOTIDE SEQUENCE [LARGE SCALE GENOMIC DNA]</scope>
    <source>
        <strain evidence="5">OLB20</strain>
    </source>
</reference>